<dbReference type="GeneID" id="87837097"/>
<dbReference type="Proteomes" id="UP001278766">
    <property type="component" value="Unassembled WGS sequence"/>
</dbReference>
<sequence length="197" mass="22137">MRRVLLAPSPSDRHVDPLPGNPPFLRKEGSCWKGRDGFLLSPVLGTGFLGLGQRVSWGHGCSPAPATRDERLITPSFSSDELSAALQKDAWYLTPRYDVRHKHPPRLLLSLRESANRWLHSPSRENTAGVDGERDRGSQNSRPWNGALYDRPGRIPSVPRYPRVRTRCRRIKTMTGLEAGVTNMKVQSLETFNFGPE</sequence>
<dbReference type="EMBL" id="JAUEPN010000001">
    <property type="protein sequence ID" value="KAK3301111.1"/>
    <property type="molecule type" value="Genomic_DNA"/>
</dbReference>
<dbReference type="AlphaFoldDB" id="A0AAE0LXB6"/>
<feature type="region of interest" description="Disordered" evidence="1">
    <location>
        <begin position="120"/>
        <end position="160"/>
    </location>
</feature>
<comment type="caution">
    <text evidence="2">The sequence shown here is derived from an EMBL/GenBank/DDBJ whole genome shotgun (WGS) entry which is preliminary data.</text>
</comment>
<evidence type="ECO:0000256" key="1">
    <source>
        <dbReference type="SAM" id="MobiDB-lite"/>
    </source>
</evidence>
<name>A0AAE0LXB6_9PEZI</name>
<reference evidence="2" key="1">
    <citation type="journal article" date="2023" name="Mol. Phylogenet. Evol.">
        <title>Genome-scale phylogeny and comparative genomics of the fungal order Sordariales.</title>
        <authorList>
            <person name="Hensen N."/>
            <person name="Bonometti L."/>
            <person name="Westerberg I."/>
            <person name="Brannstrom I.O."/>
            <person name="Guillou S."/>
            <person name="Cros-Aarteil S."/>
            <person name="Calhoun S."/>
            <person name="Haridas S."/>
            <person name="Kuo A."/>
            <person name="Mondo S."/>
            <person name="Pangilinan J."/>
            <person name="Riley R."/>
            <person name="LaButti K."/>
            <person name="Andreopoulos B."/>
            <person name="Lipzen A."/>
            <person name="Chen C."/>
            <person name="Yan M."/>
            <person name="Daum C."/>
            <person name="Ng V."/>
            <person name="Clum A."/>
            <person name="Steindorff A."/>
            <person name="Ohm R.A."/>
            <person name="Martin F."/>
            <person name="Silar P."/>
            <person name="Natvig D.O."/>
            <person name="Lalanne C."/>
            <person name="Gautier V."/>
            <person name="Ament-Velasquez S.L."/>
            <person name="Kruys A."/>
            <person name="Hutchinson M.I."/>
            <person name="Powell A.J."/>
            <person name="Barry K."/>
            <person name="Miller A.N."/>
            <person name="Grigoriev I.V."/>
            <person name="Debuchy R."/>
            <person name="Gladieux P."/>
            <person name="Hiltunen Thoren M."/>
            <person name="Johannesson H."/>
        </authorList>
    </citation>
    <scope>NUCLEOTIDE SEQUENCE</scope>
    <source>
        <strain evidence="2">CBS 168.71</strain>
    </source>
</reference>
<protein>
    <submittedName>
        <fullName evidence="2">Uncharacterized protein</fullName>
    </submittedName>
</protein>
<feature type="region of interest" description="Disordered" evidence="1">
    <location>
        <begin position="1"/>
        <end position="21"/>
    </location>
</feature>
<dbReference type="RefSeq" id="XP_062664625.1">
    <property type="nucleotide sequence ID" value="XM_062800149.1"/>
</dbReference>
<evidence type="ECO:0000313" key="2">
    <source>
        <dbReference type="EMBL" id="KAK3301111.1"/>
    </source>
</evidence>
<proteinExistence type="predicted"/>
<reference evidence="2" key="2">
    <citation type="submission" date="2023-06" db="EMBL/GenBank/DDBJ databases">
        <authorList>
            <consortium name="Lawrence Berkeley National Laboratory"/>
            <person name="Haridas S."/>
            <person name="Hensen N."/>
            <person name="Bonometti L."/>
            <person name="Westerberg I."/>
            <person name="Brannstrom I.O."/>
            <person name="Guillou S."/>
            <person name="Cros-Aarteil S."/>
            <person name="Calhoun S."/>
            <person name="Kuo A."/>
            <person name="Mondo S."/>
            <person name="Pangilinan J."/>
            <person name="Riley R."/>
            <person name="Labutti K."/>
            <person name="Andreopoulos B."/>
            <person name="Lipzen A."/>
            <person name="Chen C."/>
            <person name="Yanf M."/>
            <person name="Daum C."/>
            <person name="Ng V."/>
            <person name="Clum A."/>
            <person name="Steindorff A."/>
            <person name="Ohm R."/>
            <person name="Martin F."/>
            <person name="Silar P."/>
            <person name="Natvig D."/>
            <person name="Lalanne C."/>
            <person name="Gautier V."/>
            <person name="Ament-Velasquez S.L."/>
            <person name="Kruys A."/>
            <person name="Hutchinson M.I."/>
            <person name="Powell A.J."/>
            <person name="Barry K."/>
            <person name="Miller A.N."/>
            <person name="Grigoriev I.V."/>
            <person name="Debuchy R."/>
            <person name="Gladieux P."/>
            <person name="Thoren M.H."/>
            <person name="Johannesson H."/>
        </authorList>
    </citation>
    <scope>NUCLEOTIDE SEQUENCE</scope>
    <source>
        <strain evidence="2">CBS 168.71</strain>
    </source>
</reference>
<gene>
    <name evidence="2" type="ORF">B0H64DRAFT_31078</name>
</gene>
<accession>A0AAE0LXB6</accession>
<keyword evidence="3" id="KW-1185">Reference proteome</keyword>
<organism evidence="2 3">
    <name type="scientific">Chaetomium fimeti</name>
    <dbReference type="NCBI Taxonomy" id="1854472"/>
    <lineage>
        <taxon>Eukaryota</taxon>
        <taxon>Fungi</taxon>
        <taxon>Dikarya</taxon>
        <taxon>Ascomycota</taxon>
        <taxon>Pezizomycotina</taxon>
        <taxon>Sordariomycetes</taxon>
        <taxon>Sordariomycetidae</taxon>
        <taxon>Sordariales</taxon>
        <taxon>Chaetomiaceae</taxon>
        <taxon>Chaetomium</taxon>
    </lineage>
</organism>
<evidence type="ECO:0000313" key="3">
    <source>
        <dbReference type="Proteomes" id="UP001278766"/>
    </source>
</evidence>